<dbReference type="Gene3D" id="3.40.50.300">
    <property type="entry name" value="P-loop containing nucleotide triphosphate hydrolases"/>
    <property type="match status" value="1"/>
</dbReference>
<gene>
    <name evidence="1" type="ORF">H0486_11380</name>
</gene>
<name>A0A839K475_9FIRM</name>
<dbReference type="Proteomes" id="UP000574276">
    <property type="component" value="Unassembled WGS sequence"/>
</dbReference>
<comment type="caution">
    <text evidence="1">The sequence shown here is derived from an EMBL/GenBank/DDBJ whole genome shotgun (WGS) entry which is preliminary data.</text>
</comment>
<reference evidence="1 2" key="1">
    <citation type="submission" date="2020-07" db="EMBL/GenBank/DDBJ databases">
        <title>Characterization and genome sequencing of isolate MD1, a novel member within the family Lachnospiraceae.</title>
        <authorList>
            <person name="Rettenmaier R."/>
            <person name="Di Bello L."/>
            <person name="Zinser C."/>
            <person name="Scheitz K."/>
            <person name="Liebl W."/>
            <person name="Zverlov V."/>
        </authorList>
    </citation>
    <scope>NUCLEOTIDE SEQUENCE [LARGE SCALE GENOMIC DNA]</scope>
    <source>
        <strain evidence="1 2">MD1</strain>
    </source>
</reference>
<dbReference type="Pfam" id="PF13189">
    <property type="entry name" value="Cytidylate_kin2"/>
    <property type="match status" value="1"/>
</dbReference>
<dbReference type="RefSeq" id="WP_228353136.1">
    <property type="nucleotide sequence ID" value="NZ_JACEGA010000001.1"/>
</dbReference>
<dbReference type="SUPFAM" id="SSF52540">
    <property type="entry name" value="P-loop containing nucleoside triphosphate hydrolases"/>
    <property type="match status" value="1"/>
</dbReference>
<keyword evidence="1" id="KW-0418">Kinase</keyword>
<sequence>MDNYVVTISRQFASFGRSIAQKLSQELSVEFYDRDIVEATAKRMGQPIPVISNEEENIHPAFFRRKYPLGMGVANIQDEIFSVQSNIIRDIAHRESCIIVGRCAGYVLREHPRILNVFIYSPYEYRLKNCIEALQMDIKVARKMIKEVDKARENYRHRYCPNVKNAYDGYDLMIDSSQFGIDKSAKILADIVRGHLSTF</sequence>
<keyword evidence="1" id="KW-0808">Transferase</keyword>
<dbReference type="InterPro" id="IPR027417">
    <property type="entry name" value="P-loop_NTPase"/>
</dbReference>
<proteinExistence type="predicted"/>
<dbReference type="EMBL" id="JACEGA010000001">
    <property type="protein sequence ID" value="MBB2183481.1"/>
    <property type="molecule type" value="Genomic_DNA"/>
</dbReference>
<dbReference type="GO" id="GO:0016301">
    <property type="term" value="F:kinase activity"/>
    <property type="evidence" value="ECO:0007669"/>
    <property type="project" value="UniProtKB-KW"/>
</dbReference>
<evidence type="ECO:0000313" key="1">
    <source>
        <dbReference type="EMBL" id="MBB2183481.1"/>
    </source>
</evidence>
<evidence type="ECO:0000313" key="2">
    <source>
        <dbReference type="Proteomes" id="UP000574276"/>
    </source>
</evidence>
<accession>A0A839K475</accession>
<organism evidence="1 2">
    <name type="scientific">Variimorphobacter saccharofermentans</name>
    <dbReference type="NCBI Taxonomy" id="2755051"/>
    <lineage>
        <taxon>Bacteria</taxon>
        <taxon>Bacillati</taxon>
        <taxon>Bacillota</taxon>
        <taxon>Clostridia</taxon>
        <taxon>Lachnospirales</taxon>
        <taxon>Lachnospiraceae</taxon>
        <taxon>Variimorphobacter</taxon>
    </lineage>
</organism>
<dbReference type="AlphaFoldDB" id="A0A839K475"/>
<protein>
    <submittedName>
        <fullName evidence="1">Cytidylate kinase-like family protein</fullName>
    </submittedName>
</protein>
<keyword evidence="2" id="KW-1185">Reference proteome</keyword>